<accession>A0ABY4H7M5</accession>
<dbReference type="Proteomes" id="UP000830326">
    <property type="component" value="Chromosome"/>
</dbReference>
<dbReference type="RefSeq" id="WP_245029354.1">
    <property type="nucleotide sequence ID" value="NZ_CP095075.1"/>
</dbReference>
<dbReference type="EMBL" id="CP095075">
    <property type="protein sequence ID" value="UOR10293.1"/>
    <property type="molecule type" value="Genomic_DNA"/>
</dbReference>
<gene>
    <name evidence="1" type="ORF">MUO15_11240</name>
</gene>
<sequence>MNLSNQGVAFDLARSIWETIKSLNSEQRDEKLSHYYNKLLAGRTSVSWFECEGLGNLKEQIIQKEHVNPFQDKIPYTERDLTTTPVLRSGAELDESTYYLRFLYKDGTRRIMGEDIEVLPTTNTATVYVNEETEMIEVRAKPDEALKIAEVVAGYVRQQITLNKYNFLAPFGSNVDAIADALDQGRLYESKAFPETWIETFSDQENEAIVNILSAIDQYYENEQIDLLQEKLDEASVVLGEELLTSPFIAIILAGMGNVGLKVDESDLRSTVFYRLLSPYLQTSGGYIKFNVEIDNMNKEFSIQVGVDSKSVYFRSNKTTEEVIKEIRDKVIQV</sequence>
<evidence type="ECO:0000313" key="1">
    <source>
        <dbReference type="EMBL" id="UOR10293.1"/>
    </source>
</evidence>
<evidence type="ECO:0000313" key="2">
    <source>
        <dbReference type="Proteomes" id="UP000830326"/>
    </source>
</evidence>
<reference evidence="1" key="1">
    <citation type="submission" date="2022-04" db="EMBL/GenBank/DDBJ databases">
        <title>Halobacillus sp. isolated from saltern.</title>
        <authorList>
            <person name="Won M."/>
            <person name="Lee C.-M."/>
            <person name="Woen H.-Y."/>
            <person name="Kwon S.-W."/>
        </authorList>
    </citation>
    <scope>NUCLEOTIDE SEQUENCE</scope>
    <source>
        <strain evidence="1">SSHM10-5</strain>
    </source>
</reference>
<organism evidence="1 2">
    <name type="scientific">Halobacillus amylolyticus</name>
    <dbReference type="NCBI Taxonomy" id="2932259"/>
    <lineage>
        <taxon>Bacteria</taxon>
        <taxon>Bacillati</taxon>
        <taxon>Bacillota</taxon>
        <taxon>Bacilli</taxon>
        <taxon>Bacillales</taxon>
        <taxon>Bacillaceae</taxon>
        <taxon>Halobacillus</taxon>
    </lineage>
</organism>
<keyword evidence="2" id="KW-1185">Reference proteome</keyword>
<proteinExistence type="predicted"/>
<name>A0ABY4H7M5_9BACI</name>
<protein>
    <submittedName>
        <fullName evidence="1">Uncharacterized protein</fullName>
    </submittedName>
</protein>